<feature type="domain" description="HEPN" evidence="1">
    <location>
        <begin position="10"/>
        <end position="125"/>
    </location>
</feature>
<dbReference type="Pfam" id="PF05168">
    <property type="entry name" value="HEPN"/>
    <property type="match status" value="1"/>
</dbReference>
<dbReference type="Gene3D" id="1.20.120.330">
    <property type="entry name" value="Nucleotidyltransferases domain 2"/>
    <property type="match status" value="1"/>
</dbReference>
<accession>A0A1J0ABI7</accession>
<proteinExistence type="predicted"/>
<dbReference type="RefSeq" id="WP_071453902.1">
    <property type="nucleotide sequence ID" value="NZ_CP017675.1"/>
</dbReference>
<dbReference type="Proteomes" id="UP000180235">
    <property type="component" value="Chromosome"/>
</dbReference>
<dbReference type="SUPFAM" id="SSF81593">
    <property type="entry name" value="Nucleotidyltransferase substrate binding subunit/domain"/>
    <property type="match status" value="1"/>
</dbReference>
<dbReference type="STRING" id="1188229.GlitD10_0978"/>
<protein>
    <recommendedName>
        <fullName evidence="1">HEPN domain-containing protein</fullName>
    </recommendedName>
</protein>
<gene>
    <name evidence="2" type="ORF">GlitD10_0978</name>
</gene>
<keyword evidence="3" id="KW-1185">Reference proteome</keyword>
<dbReference type="AlphaFoldDB" id="A0A1J0ABI7"/>
<organism evidence="2 3">
    <name type="scientific">Gloeomargarita lithophora Alchichica-D10</name>
    <dbReference type="NCBI Taxonomy" id="1188229"/>
    <lineage>
        <taxon>Bacteria</taxon>
        <taxon>Bacillati</taxon>
        <taxon>Cyanobacteriota</taxon>
        <taxon>Cyanophyceae</taxon>
        <taxon>Gloeomargaritales</taxon>
        <taxon>Gloeomargaritaceae</taxon>
        <taxon>Gloeomargarita</taxon>
    </lineage>
</organism>
<reference evidence="2 3" key="1">
    <citation type="submission" date="2016-10" db="EMBL/GenBank/DDBJ databases">
        <title>Description of Gloeomargarita lithophora gen. nov., sp. nov., a thylakoid-bearing basal-branching cyanobacterium with intracellular carbonates, and proposal for Gloeomargaritales ord. nov.</title>
        <authorList>
            <person name="Moreira D."/>
            <person name="Tavera R."/>
            <person name="Benzerara K."/>
            <person name="Skouri-Panet F."/>
            <person name="Couradeau E."/>
            <person name="Gerard E."/>
            <person name="Loussert C."/>
            <person name="Novelo E."/>
            <person name="Zivanovic Y."/>
            <person name="Lopez-Garcia P."/>
        </authorList>
    </citation>
    <scope>NUCLEOTIDE SEQUENCE [LARGE SCALE GENOMIC DNA]</scope>
    <source>
        <strain evidence="2 3">D10</strain>
    </source>
</reference>
<evidence type="ECO:0000313" key="3">
    <source>
        <dbReference type="Proteomes" id="UP000180235"/>
    </source>
</evidence>
<sequence length="146" mass="17085">MRKKLAKDYYQRAKYRIQGLSFFYEIGDYADVVRMSQEIIELLIKACLIYRGINYGKTHDAGGQVVENRERFPEFSDEELSLIEEISYIIRKDRELAFYGAVDIIPLEYYKQKNADQAIAFVSQIEQIVDKCWNDTAIGAEPEYES</sequence>
<dbReference type="PROSITE" id="PS50910">
    <property type="entry name" value="HEPN"/>
    <property type="match status" value="1"/>
</dbReference>
<evidence type="ECO:0000259" key="1">
    <source>
        <dbReference type="PROSITE" id="PS50910"/>
    </source>
</evidence>
<dbReference type="InterPro" id="IPR007842">
    <property type="entry name" value="HEPN_dom"/>
</dbReference>
<dbReference type="EMBL" id="CP017675">
    <property type="protein sequence ID" value="APB33296.1"/>
    <property type="molecule type" value="Genomic_DNA"/>
</dbReference>
<dbReference type="OrthoDB" id="9342724at2"/>
<name>A0A1J0ABI7_9CYAN</name>
<evidence type="ECO:0000313" key="2">
    <source>
        <dbReference type="EMBL" id="APB33296.1"/>
    </source>
</evidence>
<dbReference type="KEGG" id="glt:GlitD10_0978"/>